<dbReference type="PANTHER" id="PTHR13096">
    <property type="entry name" value="MINA53 MYC INDUCED NUCLEAR ANTIGEN"/>
    <property type="match status" value="1"/>
</dbReference>
<dbReference type="Pfam" id="PF08007">
    <property type="entry name" value="JmjC_2"/>
    <property type="match status" value="1"/>
</dbReference>
<evidence type="ECO:0000256" key="3">
    <source>
        <dbReference type="ARBA" id="ARBA00023004"/>
    </source>
</evidence>
<keyword evidence="3" id="KW-0408">Iron</keyword>
<dbReference type="Proteomes" id="UP000252107">
    <property type="component" value="Unassembled WGS sequence"/>
</dbReference>
<evidence type="ECO:0000313" key="5">
    <source>
        <dbReference type="EMBL" id="RCJ21911.1"/>
    </source>
</evidence>
<comment type="cofactor">
    <cofactor evidence="1">
        <name>Fe(2+)</name>
        <dbReference type="ChEBI" id="CHEBI:29033"/>
    </cofactor>
</comment>
<dbReference type="SMART" id="SM00558">
    <property type="entry name" value="JmjC"/>
    <property type="match status" value="1"/>
</dbReference>
<sequence length="386" mass="44775">MKILQQLLAPYPIEQFLAEYWTQKAIHISAGDARKFHALFSWSDLNYLLNYHKLAEPDLRFSMEGKSLPQTRDPQDWSDRLRQGATLIINGLHQRVLTVAELAANLRHDIGYRTHVNLYCSPAQQRGFDCHYDTHDVLILQIDGEKKWFVYRETVLYPTPDMPSSKQHQLEEPPYLECVLKAGDLLYIPRGHWHYAVACDRLSLHLTVGIDCQTGLDWLNWLSHELKDSSNWRQSLPVVVDGNTNALEQQLTALRQHLIETLHQPDILHKYMDAVTYRHQPPLPVTLPAQMGTDIFPDLFMTRFAWSPLHRIRVKQLGEEHYQVRVGSKQVDLKGVPEIFVENLFKQDEFSLLDIADWVPNLDLEGDIAPLITRLVTEGILQIRER</sequence>
<reference evidence="5" key="1">
    <citation type="submission" date="2016-04" db="EMBL/GenBank/DDBJ databases">
        <authorList>
            <person name="Tabuchi Yagui T.R."/>
        </authorList>
    </citation>
    <scope>NUCLEOTIDE SEQUENCE [LARGE SCALE GENOMIC DNA]</scope>
    <source>
        <strain evidence="5">NIES-26</strain>
    </source>
</reference>
<dbReference type="SUPFAM" id="SSF51197">
    <property type="entry name" value="Clavaminate synthase-like"/>
    <property type="match status" value="1"/>
</dbReference>
<evidence type="ECO:0000259" key="4">
    <source>
        <dbReference type="PROSITE" id="PS51184"/>
    </source>
</evidence>
<protein>
    <submittedName>
        <fullName evidence="5">Transcription factor jumonji jmjC domain-containing protein</fullName>
    </submittedName>
</protein>
<dbReference type="PANTHER" id="PTHR13096:SF8">
    <property type="entry name" value="RIBOSOMAL OXYGENASE 1"/>
    <property type="match status" value="1"/>
</dbReference>
<gene>
    <name evidence="5" type="ORF">A6770_04565</name>
</gene>
<dbReference type="EMBL" id="LXQD01000328">
    <property type="protein sequence ID" value="RCJ21911.1"/>
    <property type="molecule type" value="Genomic_DNA"/>
</dbReference>
<keyword evidence="2" id="KW-0479">Metal-binding</keyword>
<organism evidence="5 6">
    <name type="scientific">Nostoc minutum NIES-26</name>
    <dbReference type="NCBI Taxonomy" id="1844469"/>
    <lineage>
        <taxon>Bacteria</taxon>
        <taxon>Bacillati</taxon>
        <taxon>Cyanobacteriota</taxon>
        <taxon>Cyanophyceae</taxon>
        <taxon>Nostocales</taxon>
        <taxon>Nostocaceae</taxon>
        <taxon>Nostoc</taxon>
    </lineage>
</organism>
<dbReference type="GO" id="GO:0046872">
    <property type="term" value="F:metal ion binding"/>
    <property type="evidence" value="ECO:0007669"/>
    <property type="project" value="UniProtKB-KW"/>
</dbReference>
<keyword evidence="6" id="KW-1185">Reference proteome</keyword>
<evidence type="ECO:0000313" key="6">
    <source>
        <dbReference type="Proteomes" id="UP000252107"/>
    </source>
</evidence>
<dbReference type="AlphaFoldDB" id="A0A367QDU4"/>
<dbReference type="Gene3D" id="2.60.120.650">
    <property type="entry name" value="Cupin"/>
    <property type="match status" value="1"/>
</dbReference>
<dbReference type="PROSITE" id="PS51184">
    <property type="entry name" value="JMJC"/>
    <property type="match status" value="1"/>
</dbReference>
<proteinExistence type="predicted"/>
<evidence type="ECO:0000256" key="2">
    <source>
        <dbReference type="ARBA" id="ARBA00022723"/>
    </source>
</evidence>
<feature type="domain" description="JmjC" evidence="4">
    <location>
        <begin position="88"/>
        <end position="227"/>
    </location>
</feature>
<evidence type="ECO:0000256" key="1">
    <source>
        <dbReference type="ARBA" id="ARBA00001954"/>
    </source>
</evidence>
<dbReference type="InterPro" id="IPR003347">
    <property type="entry name" value="JmjC_dom"/>
</dbReference>
<name>A0A367QDU4_9NOSO</name>
<comment type="caution">
    <text evidence="5">The sequence shown here is derived from an EMBL/GenBank/DDBJ whole genome shotgun (WGS) entry which is preliminary data.</text>
</comment>
<accession>A0A367QDU4</accession>
<dbReference type="InterPro" id="IPR039994">
    <property type="entry name" value="NO66-like"/>
</dbReference>